<evidence type="ECO:0000256" key="14">
    <source>
        <dbReference type="ARBA" id="ARBA00022777"/>
    </source>
</evidence>
<accession>A0ABT7HL62</accession>
<keyword evidence="15 17" id="KW-0460">Magnesium</keyword>
<dbReference type="EC" id="2.7.3.9" evidence="6 17"/>
<feature type="domain" description="PEP-utilising enzyme C-terminal" evidence="19">
    <location>
        <begin position="252"/>
        <end position="543"/>
    </location>
</feature>
<keyword evidence="13 17" id="KW-0479">Metal-binding</keyword>
<dbReference type="GO" id="GO:0008965">
    <property type="term" value="F:phosphoenolpyruvate-protein phosphotransferase activity"/>
    <property type="evidence" value="ECO:0007669"/>
    <property type="project" value="UniProtKB-EC"/>
</dbReference>
<dbReference type="InterPro" id="IPR040442">
    <property type="entry name" value="Pyrv_kinase-like_dom_sf"/>
</dbReference>
<dbReference type="Pfam" id="PF00391">
    <property type="entry name" value="PEP-utilizers"/>
    <property type="match status" value="1"/>
</dbReference>
<dbReference type="Gene3D" id="3.50.30.10">
    <property type="entry name" value="Phosphohistidine domain"/>
    <property type="match status" value="1"/>
</dbReference>
<evidence type="ECO:0000256" key="6">
    <source>
        <dbReference type="ARBA" id="ARBA00012232"/>
    </source>
</evidence>
<dbReference type="PANTHER" id="PTHR46244">
    <property type="entry name" value="PHOSPHOENOLPYRUVATE-PROTEIN PHOSPHOTRANSFERASE"/>
    <property type="match status" value="1"/>
</dbReference>
<evidence type="ECO:0000259" key="20">
    <source>
        <dbReference type="Pfam" id="PF05524"/>
    </source>
</evidence>
<dbReference type="SUPFAM" id="SSF51621">
    <property type="entry name" value="Phosphoenolpyruvate/pyruvate domain"/>
    <property type="match status" value="1"/>
</dbReference>
<evidence type="ECO:0000259" key="18">
    <source>
        <dbReference type="Pfam" id="PF00391"/>
    </source>
</evidence>
<comment type="cofactor">
    <cofactor evidence="2 17">
        <name>Mg(2+)</name>
        <dbReference type="ChEBI" id="CHEBI:18420"/>
    </cofactor>
</comment>
<evidence type="ECO:0000259" key="19">
    <source>
        <dbReference type="Pfam" id="PF02896"/>
    </source>
</evidence>
<dbReference type="NCBIfam" id="TIGR01417">
    <property type="entry name" value="PTS_I_fam"/>
    <property type="match status" value="1"/>
</dbReference>
<dbReference type="Proteomes" id="UP001225134">
    <property type="component" value="Unassembled WGS sequence"/>
</dbReference>
<evidence type="ECO:0000256" key="7">
    <source>
        <dbReference type="ARBA" id="ARBA00016544"/>
    </source>
</evidence>
<evidence type="ECO:0000256" key="11">
    <source>
        <dbReference type="ARBA" id="ARBA00022679"/>
    </source>
</evidence>
<evidence type="ECO:0000256" key="12">
    <source>
        <dbReference type="ARBA" id="ARBA00022683"/>
    </source>
</evidence>
<evidence type="ECO:0000256" key="9">
    <source>
        <dbReference type="ARBA" id="ARBA00022490"/>
    </source>
</evidence>
<protein>
    <recommendedName>
        <fullName evidence="7 17">Phosphoenolpyruvate-protein phosphotransferase</fullName>
        <ecNumber evidence="6 17">2.7.3.9</ecNumber>
    </recommendedName>
    <alternativeName>
        <fullName evidence="16 17">Phosphotransferase system, enzyme I</fullName>
    </alternativeName>
</protein>
<dbReference type="Gene3D" id="3.20.20.60">
    <property type="entry name" value="Phosphoenolpyruvate-binding domains"/>
    <property type="match status" value="1"/>
</dbReference>
<evidence type="ECO:0000256" key="13">
    <source>
        <dbReference type="ARBA" id="ARBA00022723"/>
    </source>
</evidence>
<dbReference type="SUPFAM" id="SSF52009">
    <property type="entry name" value="Phosphohistidine domain"/>
    <property type="match status" value="1"/>
</dbReference>
<dbReference type="PROSITE" id="PS00370">
    <property type="entry name" value="PEP_ENZYMES_PHOS_SITE"/>
    <property type="match status" value="1"/>
</dbReference>
<evidence type="ECO:0000256" key="4">
    <source>
        <dbReference type="ARBA" id="ARBA00004496"/>
    </source>
</evidence>
<reference evidence="21 22" key="1">
    <citation type="submission" date="2023-06" db="EMBL/GenBank/DDBJ databases">
        <title>Antibody response to the Sneathia vaginalis cytopathogenic toxin A during pregnancy.</title>
        <authorList>
            <person name="Mccoy Z.T."/>
            <person name="Serrano M.G."/>
            <person name="Spaine K."/>
            <person name="Edwards D.J."/>
            <person name="Buck G.A."/>
            <person name="Jefferson K."/>
        </authorList>
    </citation>
    <scope>NUCLEOTIDE SEQUENCE [LARGE SCALE GENOMIC DNA]</scope>
    <source>
        <strain evidence="21 22">CCUG 42621</strain>
    </source>
</reference>
<keyword evidence="11 17" id="KW-0808">Transferase</keyword>
<dbReference type="Pfam" id="PF05524">
    <property type="entry name" value="PEP-utilisers_N"/>
    <property type="match status" value="1"/>
</dbReference>
<evidence type="ECO:0000256" key="3">
    <source>
        <dbReference type="ARBA" id="ARBA00002728"/>
    </source>
</evidence>
<sequence>MIRLTGIGASEGISLGKALIYTDDKIDLESLKQSSLSVEAELIKLNDGVTKTKSQLLAIRERVREKLGEDKASIFDAHIELLEDEDLQDGIKERITSQSMSAAYAIYEGIEETCKILSQLDDAYLKERVSDLKDICKRWIKNTLGMRIKDLSILEPDTIVITEDLTPSDTAQLDLEHCAGFITEVGGKTAHSAIMARSLEIPAVVGVKNIVQTVKDGEFLVLDGERGLIYLSPTEEVIEAYKSKKKAYIKEKEELKKIKDLPAITACGERTVKVMGNIGKPEDIDAVIAAGGEGVGLYRTEFLFMNSDHLPTEDEQYRAYRIVAEKLKGKPVTIRTMDIGGDKELPYLDLPKEMNPFLGYRAIRISLTHKDMFKTQLRAILRASAYGKIKIMYPMVCSINEIRKSNEILKECMKELDEIGKVYDRNIEVGIMVETPSTAMIAYKFAKEVDFFSIGTNDLTQYFLAVDRGNEKVSALYSAYNPAVLEAIQKVIDAGHDRGITVSMCGEFAGDRKATEILLGMGLDSFSMSAGSILAVKKKIRDLKYEDAKKYRDIILSKNTPEEVIDALN</sequence>
<feature type="domain" description="PEP-utilising enzyme mobile" evidence="18">
    <location>
        <begin position="155"/>
        <end position="227"/>
    </location>
</feature>
<keyword evidence="14 17" id="KW-0418">Kinase</keyword>
<dbReference type="InterPro" id="IPR008279">
    <property type="entry name" value="PEP-util_enz_mobile_dom"/>
</dbReference>
<evidence type="ECO:0000256" key="8">
    <source>
        <dbReference type="ARBA" id="ARBA00022448"/>
    </source>
</evidence>
<dbReference type="InterPro" id="IPR036637">
    <property type="entry name" value="Phosphohistidine_dom_sf"/>
</dbReference>
<comment type="function">
    <text evidence="3 17">General (non sugar-specific) component of the phosphoenolpyruvate-dependent sugar phosphotransferase system (sugar PTS). This major carbohydrate active-transport system catalyzes the phosphorylation of incoming sugar substrates concomitantly with their translocation across the cell membrane. Enzyme I transfers the phosphoryl group from phosphoenolpyruvate (PEP) to the phosphoryl carrier protein (HPr).</text>
</comment>
<dbReference type="SUPFAM" id="SSF47831">
    <property type="entry name" value="Enzyme I of the PEP:sugar phosphotransferase system HPr-binding (sub)domain"/>
    <property type="match status" value="1"/>
</dbReference>
<name>A0ABT7HL62_9FUSO</name>
<dbReference type="EMBL" id="JASSPP010000008">
    <property type="protein sequence ID" value="MDK9580922.1"/>
    <property type="molecule type" value="Genomic_DNA"/>
</dbReference>
<dbReference type="InterPro" id="IPR024692">
    <property type="entry name" value="PTS_EI"/>
</dbReference>
<proteinExistence type="inferred from homology"/>
<dbReference type="InterPro" id="IPR036618">
    <property type="entry name" value="PtsI_HPr-bd_sf"/>
</dbReference>
<dbReference type="InterPro" id="IPR050499">
    <property type="entry name" value="PEP-utilizing_PTS_enzyme"/>
</dbReference>
<keyword evidence="9 17" id="KW-0963">Cytoplasm</keyword>
<organism evidence="21 22">
    <name type="scientific">Sneathia sanguinegens</name>
    <dbReference type="NCBI Taxonomy" id="40543"/>
    <lineage>
        <taxon>Bacteria</taxon>
        <taxon>Fusobacteriati</taxon>
        <taxon>Fusobacteriota</taxon>
        <taxon>Fusobacteriia</taxon>
        <taxon>Fusobacteriales</taxon>
        <taxon>Leptotrichiaceae</taxon>
        <taxon>Sneathia</taxon>
    </lineage>
</organism>
<dbReference type="InterPro" id="IPR008731">
    <property type="entry name" value="PTS_EIN"/>
</dbReference>
<evidence type="ECO:0000256" key="10">
    <source>
        <dbReference type="ARBA" id="ARBA00022597"/>
    </source>
</evidence>
<comment type="caution">
    <text evidence="21">The sequence shown here is derived from an EMBL/GenBank/DDBJ whole genome shotgun (WGS) entry which is preliminary data.</text>
</comment>
<keyword evidence="8 17" id="KW-0813">Transport</keyword>
<dbReference type="InterPro" id="IPR000121">
    <property type="entry name" value="PEP_util_C"/>
</dbReference>
<evidence type="ECO:0000256" key="17">
    <source>
        <dbReference type="PIRNR" id="PIRNR000732"/>
    </source>
</evidence>
<evidence type="ECO:0000256" key="5">
    <source>
        <dbReference type="ARBA" id="ARBA00007837"/>
    </source>
</evidence>
<keyword evidence="22" id="KW-1185">Reference proteome</keyword>
<comment type="similarity">
    <text evidence="5 17">Belongs to the PEP-utilizing enzyme family.</text>
</comment>
<dbReference type="PRINTS" id="PR01736">
    <property type="entry name" value="PHPHTRNFRASE"/>
</dbReference>
<evidence type="ECO:0000256" key="15">
    <source>
        <dbReference type="ARBA" id="ARBA00022842"/>
    </source>
</evidence>
<evidence type="ECO:0000256" key="16">
    <source>
        <dbReference type="ARBA" id="ARBA00033235"/>
    </source>
</evidence>
<dbReference type="Pfam" id="PF02896">
    <property type="entry name" value="PEP-utilizers_C"/>
    <property type="match status" value="1"/>
</dbReference>
<keyword evidence="12 17" id="KW-0598">Phosphotransferase system</keyword>
<dbReference type="Gene3D" id="1.10.274.10">
    <property type="entry name" value="PtsI, HPr-binding domain"/>
    <property type="match status" value="1"/>
</dbReference>
<comment type="subcellular location">
    <subcellularLocation>
        <location evidence="4 17">Cytoplasm</location>
    </subcellularLocation>
</comment>
<dbReference type="InterPro" id="IPR015813">
    <property type="entry name" value="Pyrv/PenolPyrv_kinase-like_dom"/>
</dbReference>
<dbReference type="RefSeq" id="WP_285153163.1">
    <property type="nucleotide sequence ID" value="NZ_JASSPP010000008.1"/>
</dbReference>
<evidence type="ECO:0000313" key="22">
    <source>
        <dbReference type="Proteomes" id="UP001225134"/>
    </source>
</evidence>
<dbReference type="PANTHER" id="PTHR46244:SF3">
    <property type="entry name" value="PHOSPHOENOLPYRUVATE-PROTEIN PHOSPHOTRANSFERASE"/>
    <property type="match status" value="1"/>
</dbReference>
<evidence type="ECO:0000256" key="1">
    <source>
        <dbReference type="ARBA" id="ARBA00000683"/>
    </source>
</evidence>
<evidence type="ECO:0000313" key="21">
    <source>
        <dbReference type="EMBL" id="MDK9580922.1"/>
    </source>
</evidence>
<dbReference type="InterPro" id="IPR018274">
    <property type="entry name" value="PEP_util_AS"/>
</dbReference>
<comment type="catalytic activity">
    <reaction evidence="1 17">
        <text>L-histidyl-[protein] + phosphoenolpyruvate = N(pros)-phospho-L-histidyl-[protein] + pyruvate</text>
        <dbReference type="Rhea" id="RHEA:23880"/>
        <dbReference type="Rhea" id="RHEA-COMP:9745"/>
        <dbReference type="Rhea" id="RHEA-COMP:9746"/>
        <dbReference type="ChEBI" id="CHEBI:15361"/>
        <dbReference type="ChEBI" id="CHEBI:29979"/>
        <dbReference type="ChEBI" id="CHEBI:58702"/>
        <dbReference type="ChEBI" id="CHEBI:64837"/>
        <dbReference type="EC" id="2.7.3.9"/>
    </reaction>
</comment>
<evidence type="ECO:0000256" key="2">
    <source>
        <dbReference type="ARBA" id="ARBA00001946"/>
    </source>
</evidence>
<gene>
    <name evidence="21" type="primary">ptsP</name>
    <name evidence="21" type="ORF">QQA45_05265</name>
</gene>
<keyword evidence="10 17" id="KW-0762">Sugar transport</keyword>
<feature type="domain" description="Phosphotransferase system enzyme I N-terminal" evidence="20">
    <location>
        <begin position="5"/>
        <end position="128"/>
    </location>
</feature>
<dbReference type="InterPro" id="IPR006318">
    <property type="entry name" value="PTS_EI-like"/>
</dbReference>
<dbReference type="PIRSF" id="PIRSF000732">
    <property type="entry name" value="PTS_enzyme_I"/>
    <property type="match status" value="1"/>
</dbReference>